<evidence type="ECO:0000256" key="2">
    <source>
        <dbReference type="SAM" id="MobiDB-lite"/>
    </source>
</evidence>
<keyword evidence="1" id="KW-0677">Repeat</keyword>
<feature type="compositionally biased region" description="Basic and acidic residues" evidence="2">
    <location>
        <begin position="676"/>
        <end position="687"/>
    </location>
</feature>
<dbReference type="InterPro" id="IPR026856">
    <property type="entry name" value="Sialidase_fam"/>
</dbReference>
<organism evidence="5 6">
    <name type="scientific">Trypanosoma cruzi marinkellei</name>
    <dbReference type="NCBI Taxonomy" id="85056"/>
    <lineage>
        <taxon>Eukaryota</taxon>
        <taxon>Discoba</taxon>
        <taxon>Euglenozoa</taxon>
        <taxon>Kinetoplastea</taxon>
        <taxon>Metakinetoplastina</taxon>
        <taxon>Trypanosomatida</taxon>
        <taxon>Trypanosomatidae</taxon>
        <taxon>Trypanosoma</taxon>
        <taxon>Schizotrypanum</taxon>
    </lineage>
</organism>
<dbReference type="OrthoDB" id="249714at2759"/>
<dbReference type="PANTHER" id="PTHR10628">
    <property type="entry name" value="SIALIDASE"/>
    <property type="match status" value="1"/>
</dbReference>
<proteinExistence type="predicted"/>
<feature type="domain" description="Trans-sialidase C-terminal" evidence="4">
    <location>
        <begin position="346"/>
        <end position="553"/>
    </location>
</feature>
<dbReference type="GO" id="GO:0016020">
    <property type="term" value="C:membrane"/>
    <property type="evidence" value="ECO:0007669"/>
    <property type="project" value="TreeGrafter"/>
</dbReference>
<dbReference type="PANTHER" id="PTHR10628:SF30">
    <property type="entry name" value="EXO-ALPHA-SIALIDASE"/>
    <property type="match status" value="1"/>
</dbReference>
<dbReference type="GO" id="GO:0005737">
    <property type="term" value="C:cytoplasm"/>
    <property type="evidence" value="ECO:0007669"/>
    <property type="project" value="TreeGrafter"/>
</dbReference>
<evidence type="ECO:0000259" key="3">
    <source>
        <dbReference type="Pfam" id="PF13859"/>
    </source>
</evidence>
<dbReference type="Proteomes" id="UP000007350">
    <property type="component" value="Unassembled WGS sequence"/>
</dbReference>
<dbReference type="InterPro" id="IPR008377">
    <property type="entry name" value="Sialidase_trypan"/>
</dbReference>
<dbReference type="InterPro" id="IPR013320">
    <property type="entry name" value="ConA-like_dom_sf"/>
</dbReference>
<dbReference type="GO" id="GO:0006689">
    <property type="term" value="P:ganglioside catabolic process"/>
    <property type="evidence" value="ECO:0007669"/>
    <property type="project" value="TreeGrafter"/>
</dbReference>
<evidence type="ECO:0000259" key="4">
    <source>
        <dbReference type="Pfam" id="PF22925"/>
    </source>
</evidence>
<comment type="caution">
    <text evidence="5">The sequence shown here is derived from an EMBL/GenBank/DDBJ whole genome shotgun (WGS) entry which is preliminary data.</text>
</comment>
<dbReference type="InterPro" id="IPR055239">
    <property type="entry name" value="TS_C"/>
</dbReference>
<name>K2M3G8_TRYCR</name>
<dbReference type="GO" id="GO:0009313">
    <property type="term" value="P:oligosaccharide catabolic process"/>
    <property type="evidence" value="ECO:0007669"/>
    <property type="project" value="TreeGrafter"/>
</dbReference>
<evidence type="ECO:0000313" key="5">
    <source>
        <dbReference type="EMBL" id="EKF29533.1"/>
    </source>
</evidence>
<gene>
    <name evidence="5" type="ORF">MOQ_006679</name>
</gene>
<feature type="domain" description="Sialidase" evidence="3">
    <location>
        <begin position="22"/>
        <end position="285"/>
    </location>
</feature>
<dbReference type="Gene3D" id="2.60.120.200">
    <property type="match status" value="1"/>
</dbReference>
<accession>K2M3G8</accession>
<dbReference type="PRINTS" id="PR01803">
    <property type="entry name" value="TCSIALIDASE"/>
</dbReference>
<dbReference type="EMBL" id="AHKC01012999">
    <property type="protein sequence ID" value="EKF29533.1"/>
    <property type="molecule type" value="Genomic_DNA"/>
</dbReference>
<dbReference type="InterPro" id="IPR011040">
    <property type="entry name" value="Sialidase"/>
</dbReference>
<dbReference type="Pfam" id="PF13859">
    <property type="entry name" value="BNR_3"/>
    <property type="match status" value="1"/>
</dbReference>
<dbReference type="Gene3D" id="2.120.10.10">
    <property type="match status" value="1"/>
</dbReference>
<reference evidence="5 6" key="1">
    <citation type="journal article" date="2012" name="BMC Genomics">
        <title>Comparative genomic analysis of human infective Trypanosoma cruzi lineages with the bat-restricted subspecies T. cruzi marinkellei.</title>
        <authorList>
            <person name="Franzen O."/>
            <person name="Talavera-Lopez C."/>
            <person name="Ochaya S."/>
            <person name="Butler C.E."/>
            <person name="Messenger L.A."/>
            <person name="Lewis M.D."/>
            <person name="Llewellyn M.S."/>
            <person name="Marinkelle C.J."/>
            <person name="Tyler K.M."/>
            <person name="Miles M.A."/>
            <person name="Andersson B."/>
        </authorList>
    </citation>
    <scope>NUCLEOTIDE SEQUENCE [LARGE SCALE GENOMIC DNA]</scope>
    <source>
        <strain evidence="5 6">B7</strain>
    </source>
</reference>
<evidence type="ECO:0000313" key="6">
    <source>
        <dbReference type="Proteomes" id="UP000007350"/>
    </source>
</evidence>
<keyword evidence="6" id="KW-1185">Reference proteome</keyword>
<dbReference type="GO" id="GO:0004308">
    <property type="term" value="F:exo-alpha-sialidase activity"/>
    <property type="evidence" value="ECO:0007669"/>
    <property type="project" value="InterPro"/>
</dbReference>
<evidence type="ECO:0000256" key="1">
    <source>
        <dbReference type="ARBA" id="ARBA00022737"/>
    </source>
</evidence>
<feature type="region of interest" description="Disordered" evidence="2">
    <location>
        <begin position="570"/>
        <end position="687"/>
    </location>
</feature>
<dbReference type="SUPFAM" id="SSF50939">
    <property type="entry name" value="Sialidases"/>
    <property type="match status" value="1"/>
</dbReference>
<dbReference type="SUPFAM" id="SSF49899">
    <property type="entry name" value="Concanavalin A-like lectins/glucanases"/>
    <property type="match status" value="1"/>
</dbReference>
<dbReference type="InterPro" id="IPR036278">
    <property type="entry name" value="Sialidase_sf"/>
</dbReference>
<sequence length="687" mass="75009">MEDTSLVVQFPEGAATGTVEATGSMRPTTVVAGDSVYMLLINQGVTPSVSKSATALDWGLLLVKGSVSGGNKITWKETHVVTLGNGQRIPKSLSQLVSGGGSGVKTEDGTLMFPMRATKKNGNTSLLSMCFDKSEKKWKLSQKTVGDGCRDPTIVEWGEDRLLMMASCERGCRNVYASTASGVDWYTYGEPLTRVWGNSHDRKGYGVQNGFIKVTIEKKDVMLVTLPVYAKENGEDNKQKGRLHLWLTDNARVYDVGPISREGDDAAASSLLMQSGNEKLISVYENKKGDDGQYSLVAVSLRVQLERIKSVVKTWAALDSALQSCRSGSSATVDPVKKGMCNGPVPTKGLVGFLSGNFSENTWRDEYLCVNAIVHGPVEKRGRVPNGWTFKGSGAWAEWPVGDMGPNQPYYFSNNEFSLVATVSIHEVPKESSGPIPFIGVRMNDTSSSVFFGLSYTHDKKWRFTLPNDNSDDSDYYEDNNNWQPNKTHQLILQMNTNEWYVYFDGMQVYDGYYMGSLFDEHRILHFYFGAENKEGSESSYVTVSNVLLYKRIFFCNEISLLNASKFPIPNPCEETRTVPESPPKPHVTVEATPVNRNEEHPGSHAALGDGDSVGQNASPNNVLAPEAPAPSIAVSTAKPEGAAAAGGAKPFTENEKETPPVLAAQATSPEGEEASQERVEETAQEV</sequence>
<dbReference type="Pfam" id="PF22925">
    <property type="entry name" value="TS_C"/>
    <property type="match status" value="1"/>
</dbReference>
<dbReference type="AlphaFoldDB" id="K2M3G8"/>
<dbReference type="CDD" id="cd15482">
    <property type="entry name" value="Sialidase_non-viral"/>
    <property type="match status" value="1"/>
</dbReference>
<protein>
    <submittedName>
        <fullName evidence="5">Trans-sialidase, putative</fullName>
    </submittedName>
</protein>